<dbReference type="AlphaFoldDB" id="A0A915J7A1"/>
<evidence type="ECO:0000313" key="2">
    <source>
        <dbReference type="WBParaSite" id="nRc.2.0.1.t22015-RA"/>
    </source>
</evidence>
<organism evidence="1 2">
    <name type="scientific">Romanomermis culicivorax</name>
    <name type="common">Nematode worm</name>
    <dbReference type="NCBI Taxonomy" id="13658"/>
    <lineage>
        <taxon>Eukaryota</taxon>
        <taxon>Metazoa</taxon>
        <taxon>Ecdysozoa</taxon>
        <taxon>Nematoda</taxon>
        <taxon>Enoplea</taxon>
        <taxon>Dorylaimia</taxon>
        <taxon>Mermithida</taxon>
        <taxon>Mermithoidea</taxon>
        <taxon>Mermithidae</taxon>
        <taxon>Romanomermis</taxon>
    </lineage>
</organism>
<proteinExistence type="predicted"/>
<sequence>MEEAMCDWIKSCKICQLMSPTMLPPPLLPIQQRHYFEIMDTDIVNISPVVLFHEMGLSAPHSGSKGVNHH</sequence>
<dbReference type="WBParaSite" id="nRc.2.0.1.t22015-RA">
    <property type="protein sequence ID" value="nRc.2.0.1.t22015-RA"/>
    <property type="gene ID" value="nRc.2.0.1.g22015"/>
</dbReference>
<reference evidence="2" key="1">
    <citation type="submission" date="2022-11" db="UniProtKB">
        <authorList>
            <consortium name="WormBaseParasite"/>
        </authorList>
    </citation>
    <scope>IDENTIFICATION</scope>
</reference>
<name>A0A915J7A1_ROMCU</name>
<keyword evidence="1" id="KW-1185">Reference proteome</keyword>
<evidence type="ECO:0000313" key="1">
    <source>
        <dbReference type="Proteomes" id="UP000887565"/>
    </source>
</evidence>
<protein>
    <submittedName>
        <fullName evidence="2">Integrase zinc-binding domain-containing protein</fullName>
    </submittedName>
</protein>
<dbReference type="Proteomes" id="UP000887565">
    <property type="component" value="Unplaced"/>
</dbReference>
<accession>A0A915J7A1</accession>